<accession>A0A848GJV7</accession>
<evidence type="ECO:0000313" key="3">
    <source>
        <dbReference type="Proteomes" id="UP000583266"/>
    </source>
</evidence>
<organism evidence="2 3">
    <name type="scientific">Chitinophaga fulva</name>
    <dbReference type="NCBI Taxonomy" id="2728842"/>
    <lineage>
        <taxon>Bacteria</taxon>
        <taxon>Pseudomonadati</taxon>
        <taxon>Bacteroidota</taxon>
        <taxon>Chitinophagia</taxon>
        <taxon>Chitinophagales</taxon>
        <taxon>Chitinophagaceae</taxon>
        <taxon>Chitinophaga</taxon>
    </lineage>
</organism>
<protein>
    <submittedName>
        <fullName evidence="2">Crp/Fnr family transcriptional regulator</fullName>
    </submittedName>
</protein>
<dbReference type="AlphaFoldDB" id="A0A848GJV7"/>
<dbReference type="InterPro" id="IPR000595">
    <property type="entry name" value="cNMP-bd_dom"/>
</dbReference>
<dbReference type="InterPro" id="IPR018490">
    <property type="entry name" value="cNMP-bd_dom_sf"/>
</dbReference>
<dbReference type="Pfam" id="PF00027">
    <property type="entry name" value="cNMP_binding"/>
    <property type="match status" value="1"/>
</dbReference>
<dbReference type="RefSeq" id="WP_169225197.1">
    <property type="nucleotide sequence ID" value="NZ_JABBGC010000001.1"/>
</dbReference>
<sequence length="190" mass="22444">MSEKLRQHIEEIVTLTDEEFEHVLSHFTYREFLKNQYVIQEGDYVRNDYFVLSGLLKSWSIDDKGKAHIVLFATENWWISDPQAFHNQTKSTLNVDCLEDSKTLAISLENREKLCTEMRKMEYFFRRKTTAGYIASQNRILSLISFNAKERYEYLQQQYPGLLQRVPKSLIASYLGITRETLSRLTSQQP</sequence>
<dbReference type="Gene3D" id="2.60.120.10">
    <property type="entry name" value="Jelly Rolls"/>
    <property type="match status" value="1"/>
</dbReference>
<comment type="caution">
    <text evidence="2">The sequence shown here is derived from an EMBL/GenBank/DDBJ whole genome shotgun (WGS) entry which is preliminary data.</text>
</comment>
<name>A0A848GJV7_9BACT</name>
<dbReference type="InterPro" id="IPR014710">
    <property type="entry name" value="RmlC-like_jellyroll"/>
</dbReference>
<dbReference type="EMBL" id="JABBGC010000001">
    <property type="protein sequence ID" value="NML38177.1"/>
    <property type="molecule type" value="Genomic_DNA"/>
</dbReference>
<dbReference type="SUPFAM" id="SSF51206">
    <property type="entry name" value="cAMP-binding domain-like"/>
    <property type="match status" value="1"/>
</dbReference>
<dbReference type="Proteomes" id="UP000583266">
    <property type="component" value="Unassembled WGS sequence"/>
</dbReference>
<evidence type="ECO:0000313" key="2">
    <source>
        <dbReference type="EMBL" id="NML38177.1"/>
    </source>
</evidence>
<gene>
    <name evidence="2" type="ORF">HHL17_13305</name>
</gene>
<feature type="domain" description="Cyclic nucleotide-binding" evidence="1">
    <location>
        <begin position="30"/>
        <end position="115"/>
    </location>
</feature>
<evidence type="ECO:0000259" key="1">
    <source>
        <dbReference type="Pfam" id="PF00027"/>
    </source>
</evidence>
<keyword evidence="3" id="KW-1185">Reference proteome</keyword>
<dbReference type="CDD" id="cd00038">
    <property type="entry name" value="CAP_ED"/>
    <property type="match status" value="1"/>
</dbReference>
<reference evidence="2 3" key="1">
    <citation type="submission" date="2020-04" db="EMBL/GenBank/DDBJ databases">
        <title>Chitinophaga sp. G-6-1-13 sp. nov., isolated from soil.</title>
        <authorList>
            <person name="Dahal R.H."/>
            <person name="Chaudhary D.K."/>
        </authorList>
    </citation>
    <scope>NUCLEOTIDE SEQUENCE [LARGE SCALE GENOMIC DNA]</scope>
    <source>
        <strain evidence="2 3">G-6-1-13</strain>
    </source>
</reference>
<proteinExistence type="predicted"/>